<dbReference type="OrthoDB" id="4556966at2"/>
<dbReference type="AlphaFoldDB" id="A0A518V1U7"/>
<evidence type="ECO:0000313" key="1">
    <source>
        <dbReference type="EMBL" id="QDX90967.1"/>
    </source>
</evidence>
<geneLocation type="plasmid" evidence="1 2">
    <name>p1821L01</name>
</geneLocation>
<sequence length="139" mass="15879">MKKPIENYLEFNIISRYTRKQALEDGLLIDVSNLAQERGFKIPVSITKQVWNLVITPDDSAKRAGVDETGCLWDVIHMLYTALTTGINRVDKENYNTQELLYSLYIFKNGESKVTTLKAVCLPGDNMEPVFTIMMPEED</sequence>
<reference evidence="1 2" key="1">
    <citation type="submission" date="2018-11" db="EMBL/GenBank/DDBJ databases">
        <title>Phylogenetic determinants of toxin gene distribution in genomes of Brevibacillus laterosporus.</title>
        <authorList>
            <person name="Glare T.R."/>
            <person name="Durrant A."/>
            <person name="Berry C."/>
            <person name="Palma L."/>
            <person name="Ormskirk M."/>
            <person name="Cox M.O."/>
        </authorList>
    </citation>
    <scope>NUCLEOTIDE SEQUENCE [LARGE SCALE GENOMIC DNA]</scope>
    <source>
        <strain evidence="1 2">1821L</strain>
        <plasmid evidence="1 2">p1821L01</plasmid>
    </source>
</reference>
<dbReference type="InterPro" id="IPR046480">
    <property type="entry name" value="DUF6573"/>
</dbReference>
<keyword evidence="2" id="KW-1185">Reference proteome</keyword>
<dbReference type="Pfam" id="PF20213">
    <property type="entry name" value="DUF6573"/>
    <property type="match status" value="1"/>
</dbReference>
<dbReference type="Proteomes" id="UP000319432">
    <property type="component" value="Plasmid p1821L01"/>
</dbReference>
<organism evidence="1 2">
    <name type="scientific">Brevibacillus laterosporus</name>
    <name type="common">Bacillus laterosporus</name>
    <dbReference type="NCBI Taxonomy" id="1465"/>
    <lineage>
        <taxon>Bacteria</taxon>
        <taxon>Bacillati</taxon>
        <taxon>Bacillota</taxon>
        <taxon>Bacilli</taxon>
        <taxon>Bacillales</taxon>
        <taxon>Paenibacillaceae</taxon>
        <taxon>Brevibacillus</taxon>
    </lineage>
</organism>
<proteinExistence type="predicted"/>
<gene>
    <name evidence="1" type="ORF">EEL30_00345</name>
</gene>
<evidence type="ECO:0000313" key="2">
    <source>
        <dbReference type="Proteomes" id="UP000319432"/>
    </source>
</evidence>
<protein>
    <submittedName>
        <fullName evidence="1">Uncharacterized protein</fullName>
    </submittedName>
</protein>
<name>A0A518V1U7_BRELA</name>
<keyword evidence="1" id="KW-0614">Plasmid</keyword>
<dbReference type="EMBL" id="CP033461">
    <property type="protein sequence ID" value="QDX90967.1"/>
    <property type="molecule type" value="Genomic_DNA"/>
</dbReference>
<accession>A0A518V1U7</accession>